<sequence>MPRPQDGIMVQTSIYYHPFMDAVKNNGRKLVCSGLVNTNSVYTIDFDKFEKEITGNKVILW</sequence>
<organism evidence="1 2">
    <name type="scientific">Clostridium autoethanogenum DSM 10061</name>
    <dbReference type="NCBI Taxonomy" id="1341692"/>
    <lineage>
        <taxon>Bacteria</taxon>
        <taxon>Bacillati</taxon>
        <taxon>Bacillota</taxon>
        <taxon>Clostridia</taxon>
        <taxon>Eubacteriales</taxon>
        <taxon>Clostridiaceae</taxon>
        <taxon>Clostridium</taxon>
    </lineage>
</organism>
<dbReference type="RefSeq" id="WP_013239536.1">
    <property type="nucleotide sequence ID" value="NC_022592.1"/>
</dbReference>
<gene>
    <name evidence="1" type="ORF">CAETHG_04200</name>
</gene>
<dbReference type="SUPFAM" id="SSF53383">
    <property type="entry name" value="PLP-dependent transferases"/>
    <property type="match status" value="1"/>
</dbReference>
<accession>A0ABY4TPH8</accession>
<keyword evidence="2" id="KW-1185">Reference proteome</keyword>
<reference evidence="2" key="1">
    <citation type="journal article" date="2014" name="Biotechnol. Biofuels">
        <title>Comparison of single-molecule sequencing and hybrid approaches for finishing the genome of Clostridium autoethanogenum and analysis of CRISPR systems in industrial relevant Clostridia.</title>
        <authorList>
            <person name="Brown S.D."/>
            <person name="Nagaraju S."/>
            <person name="Utturkar S."/>
            <person name="De Tissera S."/>
            <person name="Segovia S."/>
            <person name="Mitchell W."/>
            <person name="Land M.L."/>
            <person name="Dassanayake A."/>
            <person name="Kopke M."/>
        </authorList>
    </citation>
    <scope>NUCLEOTIDE SEQUENCE [LARGE SCALE GENOMIC DNA]</scope>
    <source>
        <strain evidence="2">DSM 10061</strain>
    </source>
</reference>
<evidence type="ECO:0000313" key="2">
    <source>
        <dbReference type="Proteomes" id="UP000017590"/>
    </source>
</evidence>
<evidence type="ECO:0000313" key="1">
    <source>
        <dbReference type="EMBL" id="URS74465.1"/>
    </source>
</evidence>
<dbReference type="Gene3D" id="3.40.640.10">
    <property type="entry name" value="Type I PLP-dependent aspartate aminotransferase-like (Major domain)"/>
    <property type="match status" value="1"/>
</dbReference>
<dbReference type="InterPro" id="IPR015421">
    <property type="entry name" value="PyrdxlP-dep_Trfase_major"/>
</dbReference>
<dbReference type="InterPro" id="IPR015424">
    <property type="entry name" value="PyrdxlP-dep_Trfase"/>
</dbReference>
<protein>
    <submittedName>
        <fullName evidence="1">Uncharacterized protein</fullName>
    </submittedName>
</protein>
<dbReference type="Proteomes" id="UP000017590">
    <property type="component" value="Chromosome"/>
</dbReference>
<name>A0ABY4TPH8_9CLOT</name>
<dbReference type="EMBL" id="CP006763">
    <property type="protein sequence ID" value="URS74465.1"/>
    <property type="molecule type" value="Genomic_DNA"/>
</dbReference>
<proteinExistence type="predicted"/>